<evidence type="ECO:0000313" key="2">
    <source>
        <dbReference type="Proteomes" id="UP000434209"/>
    </source>
</evidence>
<keyword evidence="2" id="KW-1185">Reference proteome</keyword>
<evidence type="ECO:0000313" key="1">
    <source>
        <dbReference type="EMBL" id="QGZ59622.1"/>
    </source>
</evidence>
<proteinExistence type="predicted"/>
<dbReference type="EMBL" id="CP046912">
    <property type="protein sequence ID" value="QGZ59622.1"/>
    <property type="molecule type" value="Genomic_DNA"/>
</dbReference>
<dbReference type="RefSeq" id="WP_158762801.1">
    <property type="nucleotide sequence ID" value="NZ_CP046912.1"/>
</dbReference>
<dbReference type="KEGG" id="pacp:FAZ97_32090"/>
<evidence type="ECO:0008006" key="3">
    <source>
        <dbReference type="Google" id="ProtNLM"/>
    </source>
</evidence>
<dbReference type="AlphaFoldDB" id="A0A7Z2GD59"/>
<organism evidence="1 2">
    <name type="scientific">Paraburkholderia acidiphila</name>
    <dbReference type="NCBI Taxonomy" id="2571747"/>
    <lineage>
        <taxon>Bacteria</taxon>
        <taxon>Pseudomonadati</taxon>
        <taxon>Pseudomonadota</taxon>
        <taxon>Betaproteobacteria</taxon>
        <taxon>Burkholderiales</taxon>
        <taxon>Burkholderiaceae</taxon>
        <taxon>Paraburkholderia</taxon>
    </lineage>
</organism>
<dbReference type="Proteomes" id="UP000434209">
    <property type="component" value="Chromosome 4"/>
</dbReference>
<gene>
    <name evidence="1" type="ORF">FAZ97_32090</name>
</gene>
<name>A0A7Z2GD59_9BURK</name>
<protein>
    <recommendedName>
        <fullName evidence="3">Immunity protein 50</fullName>
    </recommendedName>
</protein>
<dbReference type="OrthoDB" id="9034053at2"/>
<reference evidence="1 2" key="1">
    <citation type="submission" date="2019-12" db="EMBL/GenBank/DDBJ databases">
        <title>Paraburkholderia acidiphila 7Q-K02 sp. nov and Paraburkholderia acidisoli DHF22 sp. nov., two strains isolated from forest soil.</title>
        <authorList>
            <person name="Gao Z."/>
            <person name="Qiu L."/>
        </authorList>
    </citation>
    <scope>NUCLEOTIDE SEQUENCE [LARGE SCALE GENOMIC DNA]</scope>
    <source>
        <strain evidence="1 2">7Q-K02</strain>
    </source>
</reference>
<sequence length="155" mass="17698">MNKPEQTWGWELATQSDMLKRMLGTYTSFHDSAVRSFCMIRRRERREGVDGLPMSGMRTRDLVDVQLEVLHDRYGPPPAGRTHDYVVFLDCLDVRTAEIDINAMLEEATIMEMSLTKTEGGLLKLDLVPNVGLDIRLTCVQVVIRDLQPYVRPSS</sequence>
<accession>A0A7Z2GD59</accession>